<feature type="domain" description="Sulfatase N-terminal" evidence="8">
    <location>
        <begin position="36"/>
        <end position="377"/>
    </location>
</feature>
<feature type="chain" id="PRO_5045620019" evidence="7">
    <location>
        <begin position="22"/>
        <end position="533"/>
    </location>
</feature>
<sequence length="533" mass="59849">MSFLSNRFKLLLLLLSFFVSCKSGQNKPLQTEKKYPNVLLIIADDLGAHDLSTTNSNYYETPNIDKIAAEGVQFDQGYASCQVCSPSRASIMTGKSPARHGITDWIGALEGEKWRKKKRFNKLLPAYYKHTLDSSYITMPEAFRENGYTTFFAGKWHIGGEGSLPENHGFDYNVGGFHAGSPVGGYFSPYKNPKMKDGPVGENLSMRLAQETVNFMKENKEKPFFACLSFYAVHGPIQTTEQKWRKYRDKAVTQGVAEKGYEMGKFLPIRQHQDNPVYAGLVESMDDAVGNVMRSLEEMGLSENTIVVFTGDNGGVSAGDSFSTANLPLKGGKGYQFEGGLRTPYIIKVPWLNSNNQHNATPVTGTDFYPTLLDLAGLPQYPEQHQDGISLVPLLKGQELEERAIVWHYPHYGNQGGEPSSVIRAGKWKLIHYYENNKEELYNLETDPTEEKDIAVEYPTIVNNLSDSLFTYLNGLGANYPEQDIEWSQAKETAHLQKVKDVKLKNLEAQRHKMLGETFAPNADWWGSQRIVD</sequence>
<keyword evidence="3" id="KW-0479">Metal-binding</keyword>
<gene>
    <name evidence="9" type="ORF">KM029_25795</name>
</gene>
<dbReference type="RefSeq" id="WP_144077290.1">
    <property type="nucleotide sequence ID" value="NZ_CP076130.1"/>
</dbReference>
<comment type="cofactor">
    <cofactor evidence="1">
        <name>Ca(2+)</name>
        <dbReference type="ChEBI" id="CHEBI:29108"/>
    </cofactor>
</comment>
<evidence type="ECO:0000256" key="1">
    <source>
        <dbReference type="ARBA" id="ARBA00001913"/>
    </source>
</evidence>
<dbReference type="Gene3D" id="3.40.720.10">
    <property type="entry name" value="Alkaline Phosphatase, subunit A"/>
    <property type="match status" value="1"/>
</dbReference>
<evidence type="ECO:0000313" key="9">
    <source>
        <dbReference type="EMBL" id="QWG10392.1"/>
    </source>
</evidence>
<dbReference type="PROSITE" id="PS00149">
    <property type="entry name" value="SULFATASE_2"/>
    <property type="match status" value="1"/>
</dbReference>
<evidence type="ECO:0000256" key="4">
    <source>
        <dbReference type="ARBA" id="ARBA00022729"/>
    </source>
</evidence>
<evidence type="ECO:0000256" key="7">
    <source>
        <dbReference type="SAM" id="SignalP"/>
    </source>
</evidence>
<name>A0ABX8H4N6_9BACT</name>
<comment type="similarity">
    <text evidence="2">Belongs to the sulfatase family.</text>
</comment>
<feature type="signal peptide" evidence="7">
    <location>
        <begin position="1"/>
        <end position="21"/>
    </location>
</feature>
<evidence type="ECO:0000256" key="6">
    <source>
        <dbReference type="ARBA" id="ARBA00022837"/>
    </source>
</evidence>
<dbReference type="Proteomes" id="UP000682802">
    <property type="component" value="Plasmid p1"/>
</dbReference>
<dbReference type="InterPro" id="IPR000917">
    <property type="entry name" value="Sulfatase_N"/>
</dbReference>
<dbReference type="PANTHER" id="PTHR42693">
    <property type="entry name" value="ARYLSULFATASE FAMILY MEMBER"/>
    <property type="match status" value="1"/>
</dbReference>
<proteinExistence type="inferred from homology"/>
<geneLocation type="plasmid" evidence="9 10">
    <name>p1</name>
</geneLocation>
<dbReference type="Gene3D" id="3.30.1120.10">
    <property type="match status" value="1"/>
</dbReference>
<keyword evidence="4 7" id="KW-0732">Signal</keyword>
<organism evidence="9 10">
    <name type="scientific">Flammeovirga kamogawensis</name>
    <dbReference type="NCBI Taxonomy" id="373891"/>
    <lineage>
        <taxon>Bacteria</taxon>
        <taxon>Pseudomonadati</taxon>
        <taxon>Bacteroidota</taxon>
        <taxon>Cytophagia</taxon>
        <taxon>Cytophagales</taxon>
        <taxon>Flammeovirgaceae</taxon>
        <taxon>Flammeovirga</taxon>
    </lineage>
</organism>
<keyword evidence="10" id="KW-1185">Reference proteome</keyword>
<dbReference type="SUPFAM" id="SSF53649">
    <property type="entry name" value="Alkaline phosphatase-like"/>
    <property type="match status" value="1"/>
</dbReference>
<evidence type="ECO:0000313" key="10">
    <source>
        <dbReference type="Proteomes" id="UP000682802"/>
    </source>
</evidence>
<dbReference type="InterPro" id="IPR024607">
    <property type="entry name" value="Sulfatase_CS"/>
</dbReference>
<dbReference type="InterPro" id="IPR017850">
    <property type="entry name" value="Alkaline_phosphatase_core_sf"/>
</dbReference>
<dbReference type="PROSITE" id="PS51257">
    <property type="entry name" value="PROKAR_LIPOPROTEIN"/>
    <property type="match status" value="1"/>
</dbReference>
<evidence type="ECO:0000259" key="8">
    <source>
        <dbReference type="Pfam" id="PF00884"/>
    </source>
</evidence>
<keyword evidence="5" id="KW-0378">Hydrolase</keyword>
<protein>
    <submittedName>
        <fullName evidence="9">Sulfatase</fullName>
    </submittedName>
</protein>
<dbReference type="Pfam" id="PF00884">
    <property type="entry name" value="Sulfatase"/>
    <property type="match status" value="1"/>
</dbReference>
<evidence type="ECO:0000256" key="5">
    <source>
        <dbReference type="ARBA" id="ARBA00022801"/>
    </source>
</evidence>
<dbReference type="CDD" id="cd16144">
    <property type="entry name" value="ARS_like"/>
    <property type="match status" value="1"/>
</dbReference>
<evidence type="ECO:0000256" key="2">
    <source>
        <dbReference type="ARBA" id="ARBA00008779"/>
    </source>
</evidence>
<dbReference type="EMBL" id="CP076130">
    <property type="protein sequence ID" value="QWG10392.1"/>
    <property type="molecule type" value="Genomic_DNA"/>
</dbReference>
<keyword evidence="9" id="KW-0614">Plasmid</keyword>
<accession>A0ABX8H4N6</accession>
<dbReference type="InterPro" id="IPR050738">
    <property type="entry name" value="Sulfatase"/>
</dbReference>
<evidence type="ECO:0000256" key="3">
    <source>
        <dbReference type="ARBA" id="ARBA00022723"/>
    </source>
</evidence>
<reference evidence="9 10" key="1">
    <citation type="submission" date="2021-05" db="EMBL/GenBank/DDBJ databases">
        <title>Comparative genomic studies on the polysaccharide-degrading batcterial strains of the Flammeovirga genus.</title>
        <authorList>
            <person name="Zewei F."/>
            <person name="Zheng Z."/>
            <person name="Yu L."/>
            <person name="Ruyue G."/>
            <person name="Yanhong M."/>
            <person name="Yuanyuan C."/>
            <person name="Jingyan G."/>
            <person name="Wenjun H."/>
        </authorList>
    </citation>
    <scope>NUCLEOTIDE SEQUENCE [LARGE SCALE GENOMIC DNA]</scope>
    <source>
        <strain evidence="9 10">YS10</strain>
        <plasmid evidence="9 10">p1</plasmid>
    </source>
</reference>
<keyword evidence="6" id="KW-0106">Calcium</keyword>
<dbReference type="PANTHER" id="PTHR42693:SF42">
    <property type="entry name" value="ARYLSULFATASE G"/>
    <property type="match status" value="1"/>
</dbReference>